<evidence type="ECO:0000313" key="2">
    <source>
        <dbReference type="EMBL" id="EGP86547.1"/>
    </source>
</evidence>
<dbReference type="InParanoid" id="F9XDS8"/>
<dbReference type="AlphaFoldDB" id="F9XDS8"/>
<dbReference type="EMBL" id="CM001201">
    <property type="protein sequence ID" value="EGP86547.1"/>
    <property type="molecule type" value="Genomic_DNA"/>
</dbReference>
<sequence length="54" mass="5794">MSLGVKVASSSFKTIPALIRVTWTQESPSINGKPLSSSPNHPIKSKISPKWCNG</sequence>
<feature type="region of interest" description="Disordered" evidence="1">
    <location>
        <begin position="26"/>
        <end position="54"/>
    </location>
</feature>
<dbReference type="RefSeq" id="XP_003851571.1">
    <property type="nucleotide sequence ID" value="XM_003851523.1"/>
</dbReference>
<name>F9XDS8_ZYMTI</name>
<proteinExistence type="predicted"/>
<protein>
    <submittedName>
        <fullName evidence="2">Uncharacterized protein</fullName>
    </submittedName>
</protein>
<dbReference type="GeneID" id="13401706"/>
<dbReference type="Proteomes" id="UP000008062">
    <property type="component" value="Chromosome 6"/>
</dbReference>
<evidence type="ECO:0000256" key="1">
    <source>
        <dbReference type="SAM" id="MobiDB-lite"/>
    </source>
</evidence>
<organism evidence="2 3">
    <name type="scientific">Zymoseptoria tritici (strain CBS 115943 / IPO323)</name>
    <name type="common">Speckled leaf blotch fungus</name>
    <name type="synonym">Septoria tritici</name>
    <dbReference type="NCBI Taxonomy" id="336722"/>
    <lineage>
        <taxon>Eukaryota</taxon>
        <taxon>Fungi</taxon>
        <taxon>Dikarya</taxon>
        <taxon>Ascomycota</taxon>
        <taxon>Pezizomycotina</taxon>
        <taxon>Dothideomycetes</taxon>
        <taxon>Dothideomycetidae</taxon>
        <taxon>Mycosphaerellales</taxon>
        <taxon>Mycosphaerellaceae</taxon>
        <taxon>Zymoseptoria</taxon>
    </lineage>
</organism>
<keyword evidence="3" id="KW-1185">Reference proteome</keyword>
<accession>F9XDS8</accession>
<gene>
    <name evidence="2" type="ORF">MYCGRDRAFT_81286</name>
</gene>
<dbReference type="KEGG" id="ztr:MYCGRDRAFT_81286"/>
<evidence type="ECO:0000313" key="3">
    <source>
        <dbReference type="Proteomes" id="UP000008062"/>
    </source>
</evidence>
<feature type="compositionally biased region" description="Polar residues" evidence="1">
    <location>
        <begin position="26"/>
        <end position="40"/>
    </location>
</feature>
<dbReference type="HOGENOM" id="CLU_3052155_0_0_1"/>
<reference evidence="2 3" key="1">
    <citation type="journal article" date="2011" name="PLoS Genet.">
        <title>Finished genome of the fungal wheat pathogen Mycosphaerella graminicola reveals dispensome structure, chromosome plasticity, and stealth pathogenesis.</title>
        <authorList>
            <person name="Goodwin S.B."/>
            <person name="Ben M'barek S."/>
            <person name="Dhillon B."/>
            <person name="Wittenberg A.H.J."/>
            <person name="Crane C.F."/>
            <person name="Hane J.K."/>
            <person name="Foster A.J."/>
            <person name="Van der Lee T.A.J."/>
            <person name="Grimwood J."/>
            <person name="Aerts A."/>
            <person name="Antoniw J."/>
            <person name="Bailey A."/>
            <person name="Bluhm B."/>
            <person name="Bowler J."/>
            <person name="Bristow J."/>
            <person name="van der Burgt A."/>
            <person name="Canto-Canche B."/>
            <person name="Churchill A.C.L."/>
            <person name="Conde-Ferraez L."/>
            <person name="Cools H.J."/>
            <person name="Coutinho P.M."/>
            <person name="Csukai M."/>
            <person name="Dehal P."/>
            <person name="De Wit P."/>
            <person name="Donzelli B."/>
            <person name="van de Geest H.C."/>
            <person name="van Ham R.C.H.J."/>
            <person name="Hammond-Kosack K.E."/>
            <person name="Henrissat B."/>
            <person name="Kilian A."/>
            <person name="Kobayashi A.K."/>
            <person name="Koopmann E."/>
            <person name="Kourmpetis Y."/>
            <person name="Kuzniar A."/>
            <person name="Lindquist E."/>
            <person name="Lombard V."/>
            <person name="Maliepaard C."/>
            <person name="Martins N."/>
            <person name="Mehrabi R."/>
            <person name="Nap J.P.H."/>
            <person name="Ponomarenko A."/>
            <person name="Rudd J.J."/>
            <person name="Salamov A."/>
            <person name="Schmutz J."/>
            <person name="Schouten H.J."/>
            <person name="Shapiro H."/>
            <person name="Stergiopoulos I."/>
            <person name="Torriani S.F.F."/>
            <person name="Tu H."/>
            <person name="de Vries R.P."/>
            <person name="Waalwijk C."/>
            <person name="Ware S.B."/>
            <person name="Wiebenga A."/>
            <person name="Zwiers L.-H."/>
            <person name="Oliver R.P."/>
            <person name="Grigoriev I.V."/>
            <person name="Kema G.H.J."/>
        </authorList>
    </citation>
    <scope>NUCLEOTIDE SEQUENCE [LARGE SCALE GENOMIC DNA]</scope>
    <source>
        <strain evidence="3">CBS 115943 / IPO323</strain>
    </source>
</reference>